<dbReference type="OrthoDB" id="3048815at2759"/>
<evidence type="ECO:0000313" key="3">
    <source>
        <dbReference type="EMBL" id="THU82161.1"/>
    </source>
</evidence>
<evidence type="ECO:0000313" key="4">
    <source>
        <dbReference type="Proteomes" id="UP000297245"/>
    </source>
</evidence>
<feature type="region of interest" description="Disordered" evidence="2">
    <location>
        <begin position="178"/>
        <end position="207"/>
    </location>
</feature>
<keyword evidence="1" id="KW-0175">Coiled coil</keyword>
<organism evidence="3 4">
    <name type="scientific">Dendrothele bispora (strain CBS 962.96)</name>
    <dbReference type="NCBI Taxonomy" id="1314807"/>
    <lineage>
        <taxon>Eukaryota</taxon>
        <taxon>Fungi</taxon>
        <taxon>Dikarya</taxon>
        <taxon>Basidiomycota</taxon>
        <taxon>Agaricomycotina</taxon>
        <taxon>Agaricomycetes</taxon>
        <taxon>Agaricomycetidae</taxon>
        <taxon>Agaricales</taxon>
        <taxon>Agaricales incertae sedis</taxon>
        <taxon>Dendrothele</taxon>
    </lineage>
</organism>
<reference evidence="3 4" key="1">
    <citation type="journal article" date="2019" name="Nat. Ecol. Evol.">
        <title>Megaphylogeny resolves global patterns of mushroom evolution.</title>
        <authorList>
            <person name="Varga T."/>
            <person name="Krizsan K."/>
            <person name="Foldi C."/>
            <person name="Dima B."/>
            <person name="Sanchez-Garcia M."/>
            <person name="Sanchez-Ramirez S."/>
            <person name="Szollosi G.J."/>
            <person name="Szarkandi J.G."/>
            <person name="Papp V."/>
            <person name="Albert L."/>
            <person name="Andreopoulos W."/>
            <person name="Angelini C."/>
            <person name="Antonin V."/>
            <person name="Barry K.W."/>
            <person name="Bougher N.L."/>
            <person name="Buchanan P."/>
            <person name="Buyck B."/>
            <person name="Bense V."/>
            <person name="Catcheside P."/>
            <person name="Chovatia M."/>
            <person name="Cooper J."/>
            <person name="Damon W."/>
            <person name="Desjardin D."/>
            <person name="Finy P."/>
            <person name="Geml J."/>
            <person name="Haridas S."/>
            <person name="Hughes K."/>
            <person name="Justo A."/>
            <person name="Karasinski D."/>
            <person name="Kautmanova I."/>
            <person name="Kiss B."/>
            <person name="Kocsube S."/>
            <person name="Kotiranta H."/>
            <person name="LaButti K.M."/>
            <person name="Lechner B.E."/>
            <person name="Liimatainen K."/>
            <person name="Lipzen A."/>
            <person name="Lukacs Z."/>
            <person name="Mihaltcheva S."/>
            <person name="Morgado L.N."/>
            <person name="Niskanen T."/>
            <person name="Noordeloos M.E."/>
            <person name="Ohm R.A."/>
            <person name="Ortiz-Santana B."/>
            <person name="Ovrebo C."/>
            <person name="Racz N."/>
            <person name="Riley R."/>
            <person name="Savchenko A."/>
            <person name="Shiryaev A."/>
            <person name="Soop K."/>
            <person name="Spirin V."/>
            <person name="Szebenyi C."/>
            <person name="Tomsovsky M."/>
            <person name="Tulloss R.E."/>
            <person name="Uehling J."/>
            <person name="Grigoriev I.V."/>
            <person name="Vagvolgyi C."/>
            <person name="Papp T."/>
            <person name="Martin F.M."/>
            <person name="Miettinen O."/>
            <person name="Hibbett D.S."/>
            <person name="Nagy L.G."/>
        </authorList>
    </citation>
    <scope>NUCLEOTIDE SEQUENCE [LARGE SCALE GENOMIC DNA]</scope>
    <source>
        <strain evidence="3 4">CBS 962.96</strain>
    </source>
</reference>
<protein>
    <recommendedName>
        <fullName evidence="5">Chromatin elongation factor spt5</fullName>
    </recommendedName>
</protein>
<name>A0A4S8L1L0_DENBC</name>
<feature type="region of interest" description="Disordered" evidence="2">
    <location>
        <begin position="325"/>
        <end position="349"/>
    </location>
</feature>
<keyword evidence="4" id="KW-1185">Reference proteome</keyword>
<dbReference type="Proteomes" id="UP000297245">
    <property type="component" value="Unassembled WGS sequence"/>
</dbReference>
<feature type="compositionally biased region" description="Low complexity" evidence="2">
    <location>
        <begin position="325"/>
        <end position="338"/>
    </location>
</feature>
<evidence type="ECO:0000256" key="2">
    <source>
        <dbReference type="SAM" id="MobiDB-lite"/>
    </source>
</evidence>
<sequence>MSASVPHLHPLQHPNPSPRVLMWVLDNQDLPRNVRPRTRLYAAKYHILIELYPQLETLLQCPATKRPHSVRITYYGSLHIKCKNCNVGEVKTFLNTVQHSEFCTHYKRWRNWQREEARWRRLTEDVRAFAVEMENDLAELDETNARLNILCDEARRIAQEHTVVMPNPFIDDQAYEDDQELPENDPNLQDSGDELHGGGDLGAEEGWIDEDDVPQDLQYNSIDPPQPLSRTEHRVDIYQERIQDLEQRYIPNTIQTGPPTNAPLPAHNNDSGGSVLPTTCNMNDRQLNLTLLTSDKQQFWRIKCKAGREMELVFAIMESGLLTASPSTTPSTSIPSHFSHTEPSPSIQSVAPSARALRIIRRYAITQVGEPKDITDEIERLLGSDFSSDWNRLVDAAGLEPGVEDPVAAAQTALEAVNAKAAQFLPVSILTEADDDSGATGTITNTLLPTLGTHLSAPQSTCSLGHSTSSTLLSVFTVPTIQGYVYLEGRWDEHGRDWLRHHTAVIKTKATEVFMEPVPSEDIPVLLDTPMPTIQSHSWVQVTRGPYRGDVGFVLSKQMLGGQRRFVLLLVPRLPSRNCERPPTPPPKETHPLLAQQQPNLQPSRSSVASENSETTQKKRKRGPEQHPQRLFHEVNFRGECEQVAPNVFRWKNNEYRYGLIVKYYDSSSLNQADVVMDRNTRRLFGLTQEPSIMKATFPMVDDWVFFVQEKVVVVMSSPLNEQQKLNPSLPRSTYMKDGVIMDTGKQDSLVQFNDFAEWDSDDTAIRVSNINLRKKINVGDSVVVEAGEMHGREGLVTWSWLNTLEVLESKEGVLKTFNVEINSCRVTALRNGDAVPWLDKHVTVIFGQYTGYSGIIVDTHPPKPQYTMLDVKIPSLGITVHLKHDHVVDTISKQYLRFATPLKDIHQHFAQLDWDAYRSPNLRYPPVDPFTGHWLTAEDIVTRQPEQPWLNVPVVVVSGHRKGFGNVKNVERSHLNKSRLRVLVEYSYMSADHGTVPQFWTDYGAVRDPKTGLPLHIVYPLRGHQRYWEPMTRLKAVSVPNPYLLNHWGRQESGSGSATPPYSPGPLVDPFAGPSSCRHWAVDPRLDGKTFYARWQPQSGDALAKIRATPVTRSGKVQIKEASGMGGILVPPEEIYDVQVPIKPTTNRLPLLVVRGEHTGKFLRQIWCTYHNKNDEQPLIAAAVFDNWGTTAEALADPYHVEVRAEDCAEAADDINKNVFKQKMKELRDEARRPKPGCTTKKKVYKPRK</sequence>
<feature type="coiled-coil region" evidence="1">
    <location>
        <begin position="130"/>
        <end position="160"/>
    </location>
</feature>
<dbReference type="EMBL" id="ML179753">
    <property type="protein sequence ID" value="THU82161.1"/>
    <property type="molecule type" value="Genomic_DNA"/>
</dbReference>
<feature type="region of interest" description="Disordered" evidence="2">
    <location>
        <begin position="1228"/>
        <end position="1250"/>
    </location>
</feature>
<feature type="compositionally biased region" description="Basic residues" evidence="2">
    <location>
        <begin position="1241"/>
        <end position="1250"/>
    </location>
</feature>
<evidence type="ECO:0000256" key="1">
    <source>
        <dbReference type="SAM" id="Coils"/>
    </source>
</evidence>
<feature type="region of interest" description="Disordered" evidence="2">
    <location>
        <begin position="577"/>
        <end position="630"/>
    </location>
</feature>
<evidence type="ECO:0008006" key="5">
    <source>
        <dbReference type="Google" id="ProtNLM"/>
    </source>
</evidence>
<accession>A0A4S8L1L0</accession>
<gene>
    <name evidence="3" type="ORF">K435DRAFT_872606</name>
</gene>
<feature type="compositionally biased region" description="Low complexity" evidence="2">
    <location>
        <begin position="592"/>
        <end position="603"/>
    </location>
</feature>
<proteinExistence type="predicted"/>
<feature type="compositionally biased region" description="Polar residues" evidence="2">
    <location>
        <begin position="604"/>
        <end position="615"/>
    </location>
</feature>
<dbReference type="AlphaFoldDB" id="A0A4S8L1L0"/>